<reference evidence="1 2" key="1">
    <citation type="submission" date="2016-10" db="EMBL/GenBank/DDBJ databases">
        <authorList>
            <person name="de Groot N.N."/>
        </authorList>
    </citation>
    <scope>NUCLEOTIDE SEQUENCE [LARGE SCALE GENOMIC DNA]</scope>
    <source>
        <strain evidence="1 2">R5</strain>
    </source>
</reference>
<evidence type="ECO:0000313" key="1">
    <source>
        <dbReference type="EMBL" id="SDE95397.1"/>
    </source>
</evidence>
<protein>
    <submittedName>
        <fullName evidence="1">Uncharacterized protein</fullName>
    </submittedName>
</protein>
<dbReference type="Proteomes" id="UP000199245">
    <property type="component" value="Unassembled WGS sequence"/>
</dbReference>
<dbReference type="AlphaFoldDB" id="A0A1G7H4M1"/>
<gene>
    <name evidence="1" type="ORF">SAMN05216337_104043</name>
</gene>
<evidence type="ECO:0000313" key="2">
    <source>
        <dbReference type="Proteomes" id="UP000199245"/>
    </source>
</evidence>
<proteinExistence type="predicted"/>
<organism evidence="1 2">
    <name type="scientific">Bradyrhizobium brasilense</name>
    <dbReference type="NCBI Taxonomy" id="1419277"/>
    <lineage>
        <taxon>Bacteria</taxon>
        <taxon>Pseudomonadati</taxon>
        <taxon>Pseudomonadota</taxon>
        <taxon>Alphaproteobacteria</taxon>
        <taxon>Hyphomicrobiales</taxon>
        <taxon>Nitrobacteraceae</taxon>
        <taxon>Bradyrhizobium</taxon>
    </lineage>
</organism>
<name>A0A1G7H4M1_9BRAD</name>
<sequence length="306" mass="33328">MRPEALCSVGACVAGTVGGISMSISKLPPKSGSVKGTGRPIPDDRPTLLSIPLELAGDWGRMIPASALHVLERMREACFDSMRLVSDDQPVRLRVDEHPSGGPPAIWLHSNEADLAWIIVDIGERDWSRLAYQFGHELGHVTANSWRANAKPGGPCQWLEEAMVEAFSLRGLGLLADSWSRDPPFQGDSGFGAAVAVYRQDIVERYGKLAVEQGNAKDFSAWFRQHRATLEAPLGLSSFAQVASLSILAEYERAPCAMEALGALNRWPGRSTIPLENYLNAWQASCRELGVATDLPLRLRTLLGLC</sequence>
<dbReference type="EMBL" id="FMZW01000040">
    <property type="protein sequence ID" value="SDE95397.1"/>
    <property type="molecule type" value="Genomic_DNA"/>
</dbReference>
<accession>A0A1G7H4M1</accession>